<dbReference type="InterPro" id="IPR039321">
    <property type="entry name" value="IDM2/3-like"/>
</dbReference>
<dbReference type="AlphaFoldDB" id="A0AAU9RMZ5"/>
<name>A0AAU9RMZ5_THLAR</name>
<evidence type="ECO:0000313" key="4">
    <source>
        <dbReference type="Proteomes" id="UP000836841"/>
    </source>
</evidence>
<evidence type="ECO:0000259" key="2">
    <source>
        <dbReference type="PROSITE" id="PS01031"/>
    </source>
</evidence>
<accession>A0AAU9RMZ5</accession>
<dbReference type="Proteomes" id="UP000836841">
    <property type="component" value="Chromosome 2"/>
</dbReference>
<protein>
    <recommendedName>
        <fullName evidence="2">SHSP domain-containing protein</fullName>
    </recommendedName>
</protein>
<reference evidence="3 4" key="1">
    <citation type="submission" date="2022-03" db="EMBL/GenBank/DDBJ databases">
        <authorList>
            <person name="Nunn A."/>
            <person name="Chopra R."/>
            <person name="Nunn A."/>
            <person name="Contreras Garrido A."/>
        </authorList>
    </citation>
    <scope>NUCLEOTIDE SEQUENCE [LARGE SCALE GENOMIC DNA]</scope>
</reference>
<dbReference type="InterPro" id="IPR002068">
    <property type="entry name" value="A-crystallin/Hsp20_dom"/>
</dbReference>
<keyword evidence="4" id="KW-1185">Reference proteome</keyword>
<feature type="domain" description="SHSP" evidence="2">
    <location>
        <begin position="205"/>
        <end position="322"/>
    </location>
</feature>
<dbReference type="Gene3D" id="2.60.40.790">
    <property type="match status" value="1"/>
</dbReference>
<dbReference type="FunFam" id="2.60.40.790:FF:000049">
    <property type="entry name" value="Increased DNA methylation 3"/>
    <property type="match status" value="1"/>
</dbReference>
<evidence type="ECO:0000313" key="3">
    <source>
        <dbReference type="EMBL" id="CAH2046870.1"/>
    </source>
</evidence>
<organism evidence="3 4">
    <name type="scientific">Thlaspi arvense</name>
    <name type="common">Field penny-cress</name>
    <dbReference type="NCBI Taxonomy" id="13288"/>
    <lineage>
        <taxon>Eukaryota</taxon>
        <taxon>Viridiplantae</taxon>
        <taxon>Streptophyta</taxon>
        <taxon>Embryophyta</taxon>
        <taxon>Tracheophyta</taxon>
        <taxon>Spermatophyta</taxon>
        <taxon>Magnoliopsida</taxon>
        <taxon>eudicotyledons</taxon>
        <taxon>Gunneridae</taxon>
        <taxon>Pentapetalae</taxon>
        <taxon>rosids</taxon>
        <taxon>malvids</taxon>
        <taxon>Brassicales</taxon>
        <taxon>Brassicaceae</taxon>
        <taxon>Thlaspideae</taxon>
        <taxon>Thlaspi</taxon>
    </lineage>
</organism>
<dbReference type="EMBL" id="OU466858">
    <property type="protein sequence ID" value="CAH2046870.1"/>
    <property type="molecule type" value="Genomic_DNA"/>
</dbReference>
<sequence>MYIKKHHHLKKKQSAFQIQASSNLPAKEELNGSLIKRAELESVYHYILNNADPCLIVKTKTLRRYLNGKRYETSEDFPLFVDLFPLKLHPESRVGNRYKLLRSIVFINDPDISCMREDCVERFKRLTGMESLTLTLDIGVIETFTAKDVKVEIDESLEPLEEDTTCLEDPIDVKDEIDEGLEPDTACLEDCTCGDESDVAAKAGAQAGHVMRLIDIGDCTDAYLFRVSLPGVKRDERHFSCEVKDDGKVLIRGITTTGGKQVHRYTQVFEMQTQNLSPPGRFTVSFSLPGPVQPQEFSGNFGTDGVLEGIVMKKMQEKLFKS</sequence>
<evidence type="ECO:0000256" key="1">
    <source>
        <dbReference type="PROSITE-ProRule" id="PRU00285"/>
    </source>
</evidence>
<comment type="similarity">
    <text evidence="1">Belongs to the small heat shock protein (HSP20) family.</text>
</comment>
<gene>
    <name evidence="3" type="ORF">TAV2_LOCUS6206</name>
</gene>
<dbReference type="CDD" id="cd06464">
    <property type="entry name" value="ACD_sHsps-like"/>
    <property type="match status" value="1"/>
</dbReference>
<dbReference type="PROSITE" id="PS01031">
    <property type="entry name" value="SHSP"/>
    <property type="match status" value="1"/>
</dbReference>
<proteinExistence type="inferred from homology"/>
<dbReference type="PANTHER" id="PTHR34661:SF3">
    <property type="entry name" value="INCREASED DNA METHYLATION 2"/>
    <property type="match status" value="1"/>
</dbReference>
<dbReference type="InterPro" id="IPR008978">
    <property type="entry name" value="HSP20-like_chaperone"/>
</dbReference>
<dbReference type="PANTHER" id="PTHR34661">
    <property type="entry name" value="INCREASED DNA METHYLATION 3"/>
    <property type="match status" value="1"/>
</dbReference>
<dbReference type="GO" id="GO:0005634">
    <property type="term" value="C:nucleus"/>
    <property type="evidence" value="ECO:0007669"/>
    <property type="project" value="TreeGrafter"/>
</dbReference>